<evidence type="ECO:0000256" key="1">
    <source>
        <dbReference type="SAM" id="Phobius"/>
    </source>
</evidence>
<gene>
    <name evidence="2" type="primary">A313L</name>
</gene>
<keyword evidence="3" id="KW-1185">Reference proteome</keyword>
<evidence type="ECO:0000313" key="2">
    <source>
        <dbReference type="EMBL" id="AAC96681.1"/>
    </source>
</evidence>
<feature type="transmembrane region" description="Helical" evidence="1">
    <location>
        <begin position="29"/>
        <end position="52"/>
    </location>
</feature>
<reference evidence="2 3" key="1">
    <citation type="journal article" date="1995" name="Virology">
        <title>Analysis of 45 kb of DNA located at the left end of the chlorella virus PBCV-1 genome.</title>
        <authorList>
            <person name="Lu Z."/>
            <person name="Li Y."/>
            <person name="Zhang Y."/>
            <person name="Kutish G.F."/>
            <person name="Rock D.L."/>
            <person name="Van Etten J.L."/>
        </authorList>
    </citation>
    <scope>NUCLEOTIDE SEQUENCE [LARGE SCALE GENOMIC DNA]</scope>
</reference>
<reference evidence="2 3" key="6">
    <citation type="journal article" date="1999" name="Virology">
        <title>Chlorella virus PBCV-1 encodes a functional homospermidine synthase.</title>
        <authorList>
            <person name="Kaiser A."/>
            <person name="Vollmert M."/>
            <person name="Tholl D."/>
            <person name="Graves M.V."/>
            <person name="Gurnon J.R."/>
            <person name="Xing W."/>
            <person name="Lisec A.D."/>
            <person name="Nickerson K.W."/>
            <person name="Van Etten J.L."/>
        </authorList>
    </citation>
    <scope>NUCLEOTIDE SEQUENCE [LARGE SCALE GENOMIC DNA]</scope>
</reference>
<sequence length="71" mass="7838">MNRVELENVLRPVLYNFGVVGKRGPVPGWVLPATIASVVLLVLILITLIKIYESITTGKCMMCGTIHKNDK</sequence>
<name>Q84628_PBCV1</name>
<reference evidence="2 3" key="5">
    <citation type="journal article" date="1997" name="Virology">
        <title>Analysis of 74 kb of DNA located at the right end of the 330-kb chlorella virus PBCV-1 genome.</title>
        <authorList>
            <person name="Li Y."/>
            <person name="Lu Z."/>
            <person name="Sun L."/>
            <person name="Ropp S."/>
            <person name="Kutish G.F."/>
            <person name="Rock D.L."/>
            <person name="Van Etten J.L."/>
        </authorList>
    </citation>
    <scope>NUCLEOTIDE SEQUENCE [LARGE SCALE GENOMIC DNA]</scope>
</reference>
<keyword evidence="1" id="KW-0812">Transmembrane</keyword>
<accession>Q84628</accession>
<reference evidence="2 3" key="8">
    <citation type="journal article" date="2010" name="J. Virol.">
        <title>Microarray analysis of Paramecium bursaria chlorella virus 1 transcription.</title>
        <authorList>
            <person name="Yanai-Balser G.M."/>
            <person name="Duncan G.A."/>
            <person name="Eudy J.D."/>
            <person name="Wang D."/>
            <person name="Li X."/>
            <person name="Agarkova I.V."/>
            <person name="Dunigan D.D."/>
            <person name="Van Etten J.L."/>
        </authorList>
    </citation>
    <scope>NUCLEOTIDE SEQUENCE [LARGE SCALE GENOMIC DNA]</scope>
</reference>
<keyword evidence="1" id="KW-0472">Membrane</keyword>
<reference evidence="2 3" key="4">
    <citation type="journal article" date="1996" name="Virology">
        <title>Analysis of 76 kb of the chlorella virus PBCV-1 330-kb genome: map positions 182 to 258.</title>
        <authorList>
            <person name="Kutish G.F."/>
            <person name="Li Y."/>
            <person name="Lu Z."/>
            <person name="Furuta M."/>
            <person name="Rock D.L."/>
            <person name="Van Etten J.L."/>
        </authorList>
    </citation>
    <scope>NUCLEOTIDE SEQUENCE [LARGE SCALE GENOMIC DNA]</scope>
</reference>
<reference evidence="2 3" key="2">
    <citation type="journal article" date="1995" name="Virology">
        <title>Analysis of 43 kb of the Chlorella virus PBCV-1 330-kb genome: map positions 45 to 88.</title>
        <authorList>
            <person name="Li Y."/>
            <person name="Lu Z."/>
            <person name="Burbank D.E."/>
            <person name="Kutish G.F."/>
            <person name="Rock D.L."/>
            <person name="Van Etten J.L."/>
        </authorList>
    </citation>
    <scope>NUCLEOTIDE SEQUENCE [LARGE SCALE GENOMIC DNA]</scope>
</reference>
<keyword evidence="1" id="KW-1133">Transmembrane helix</keyword>
<organism evidence="2 3">
    <name type="scientific">Paramecium bursaria Chlorella virus 1</name>
    <name type="common">PBCV-1</name>
    <dbReference type="NCBI Taxonomy" id="10506"/>
    <lineage>
        <taxon>Viruses</taxon>
        <taxon>Varidnaviria</taxon>
        <taxon>Bamfordvirae</taxon>
        <taxon>Nucleocytoviricota</taxon>
        <taxon>Megaviricetes</taxon>
        <taxon>Algavirales</taxon>
        <taxon>Phycodnaviridae</taxon>
        <taxon>Chlorovirus</taxon>
        <taxon>Chlorovirus vanettense</taxon>
    </lineage>
</organism>
<dbReference type="OrthoDB" id="27135at10239"/>
<proteinExistence type="predicted"/>
<organismHost>
    <name type="scientific">Chlorella</name>
    <dbReference type="NCBI Taxonomy" id="3071"/>
</organismHost>
<dbReference type="Proteomes" id="UP000000862">
    <property type="component" value="Segment"/>
</dbReference>
<dbReference type="EMBL" id="JF411744">
    <property type="protein sequence ID" value="AAC96681.1"/>
    <property type="molecule type" value="Genomic_DNA"/>
</dbReference>
<reference evidence="2 3" key="3">
    <citation type="journal article" date="1996" name="Virology">
        <title>Analysis of 94 kb of the chlorella virus PBCV-1 330-kb genome: map positions 88 to 182.</title>
        <authorList>
            <person name="Lu Z."/>
            <person name="Li Y."/>
            <person name="Que Q."/>
            <person name="Kutish G.F."/>
            <person name="Rock D.L."/>
            <person name="Van Etten J.L."/>
        </authorList>
    </citation>
    <scope>NUCLEOTIDE SEQUENCE [LARGE SCALE GENOMIC DNA]</scope>
</reference>
<dbReference type="PIR" id="T17812">
    <property type="entry name" value="T17812"/>
</dbReference>
<reference evidence="2 3" key="7">
    <citation type="journal article" date="2000" name="Virology">
        <title>Characterization of a beta-1,3-glucanase encoded by chlorella virus PBCV-1.</title>
        <authorList>
            <person name="Sun L."/>
            <person name="Gurnon J.R."/>
            <person name="Adams B.J."/>
            <person name="Graves M.V."/>
            <person name="Van Etten J.L."/>
        </authorList>
    </citation>
    <scope>NUCLEOTIDE SEQUENCE [LARGE SCALE GENOMIC DNA]</scope>
</reference>
<evidence type="ECO:0000313" key="3">
    <source>
        <dbReference type="Proteomes" id="UP000000862"/>
    </source>
</evidence>
<dbReference type="RefSeq" id="NP_048669.1">
    <property type="nucleotide sequence ID" value="NC_000852.5"/>
</dbReference>
<protein>
    <submittedName>
        <fullName evidence="2">Uncharacterized protein</fullName>
    </submittedName>
</protein>
<dbReference type="KEGG" id="vg:918307"/>
<dbReference type="GeneID" id="918307"/>